<reference evidence="16" key="2">
    <citation type="submission" date="2021-04" db="EMBL/GenBank/DDBJ databases">
        <authorList>
            <person name="Gilroy R."/>
        </authorList>
    </citation>
    <scope>NUCLEOTIDE SEQUENCE</scope>
    <source>
        <strain evidence="16">CHK169-2315</strain>
    </source>
</reference>
<proteinExistence type="inferred from homology"/>
<evidence type="ECO:0000256" key="13">
    <source>
        <dbReference type="ARBA" id="ARBA00047657"/>
    </source>
</evidence>
<comment type="catalytic activity">
    <reaction evidence="1">
        <text>[HPr protein]-L-serine + ATP = [HPr protein]-O-phospho-L-serine + ADP + H(+)</text>
        <dbReference type="Rhea" id="RHEA:46600"/>
        <dbReference type="Rhea" id="RHEA-COMP:11602"/>
        <dbReference type="Rhea" id="RHEA-COMP:11603"/>
        <dbReference type="ChEBI" id="CHEBI:15378"/>
        <dbReference type="ChEBI" id="CHEBI:29999"/>
        <dbReference type="ChEBI" id="CHEBI:30616"/>
        <dbReference type="ChEBI" id="CHEBI:83421"/>
        <dbReference type="ChEBI" id="CHEBI:456216"/>
    </reaction>
</comment>
<dbReference type="InterPro" id="IPR011126">
    <property type="entry name" value="Hpr_kin/Pase_Hpr_N"/>
</dbReference>
<dbReference type="SUPFAM" id="SSF53795">
    <property type="entry name" value="PEP carboxykinase-like"/>
    <property type="match status" value="1"/>
</dbReference>
<keyword evidence="11" id="KW-0511">Multifunctional enzyme</keyword>
<gene>
    <name evidence="16" type="primary">hprK</name>
    <name evidence="16" type="ORF">H9895_04950</name>
</gene>
<dbReference type="InterPro" id="IPR027417">
    <property type="entry name" value="P-loop_NTPase"/>
</dbReference>
<keyword evidence="8 16" id="KW-0418">Kinase</keyword>
<accession>A0A9D1PLD8</accession>
<evidence type="ECO:0000256" key="5">
    <source>
        <dbReference type="ARBA" id="ARBA00022679"/>
    </source>
</evidence>
<dbReference type="PANTHER" id="PTHR30305:SF1">
    <property type="entry name" value="HPR KINASE_PHOSPHORYLASE"/>
    <property type="match status" value="1"/>
</dbReference>
<dbReference type="Gene3D" id="3.40.1390.20">
    <property type="entry name" value="HprK N-terminal domain-like"/>
    <property type="match status" value="1"/>
</dbReference>
<dbReference type="GO" id="GO:0004674">
    <property type="term" value="F:protein serine/threonine kinase activity"/>
    <property type="evidence" value="ECO:0007669"/>
    <property type="project" value="UniProtKB-KW"/>
</dbReference>
<reference evidence="16" key="1">
    <citation type="journal article" date="2021" name="PeerJ">
        <title>Extensive microbial diversity within the chicken gut microbiome revealed by metagenomics and culture.</title>
        <authorList>
            <person name="Gilroy R."/>
            <person name="Ravi A."/>
            <person name="Getino M."/>
            <person name="Pursley I."/>
            <person name="Horton D.L."/>
            <person name="Alikhan N.F."/>
            <person name="Baker D."/>
            <person name="Gharbi K."/>
            <person name="Hall N."/>
            <person name="Watson M."/>
            <person name="Adriaenssens E.M."/>
            <person name="Foster-Nyarko E."/>
            <person name="Jarju S."/>
            <person name="Secka A."/>
            <person name="Antonio M."/>
            <person name="Oren A."/>
            <person name="Chaudhuri R.R."/>
            <person name="La Ragione R."/>
            <person name="Hildebrand F."/>
            <person name="Pallen M.J."/>
        </authorList>
    </citation>
    <scope>NUCLEOTIDE SEQUENCE</scope>
    <source>
        <strain evidence="16">CHK169-2315</strain>
    </source>
</reference>
<keyword evidence="12" id="KW-0119">Carbohydrate metabolism</keyword>
<feature type="domain" description="HPr kinase/phosphorylase C-terminal" evidence="15">
    <location>
        <begin position="131"/>
        <end position="299"/>
    </location>
</feature>
<dbReference type="NCBIfam" id="TIGR00679">
    <property type="entry name" value="hpr-ser"/>
    <property type="match status" value="1"/>
</dbReference>
<dbReference type="PANTHER" id="PTHR30305">
    <property type="entry name" value="PROTEIN YJDM-RELATED"/>
    <property type="match status" value="1"/>
</dbReference>
<dbReference type="Pfam" id="PF07475">
    <property type="entry name" value="Hpr_kinase_C"/>
    <property type="match status" value="1"/>
</dbReference>
<protein>
    <submittedName>
        <fullName evidence="16">HPr(Ser) kinase/phosphatase</fullName>
    </submittedName>
</protein>
<dbReference type="Gene3D" id="3.40.50.300">
    <property type="entry name" value="P-loop containing nucleotide triphosphate hydrolases"/>
    <property type="match status" value="1"/>
</dbReference>
<evidence type="ECO:0000256" key="12">
    <source>
        <dbReference type="ARBA" id="ARBA00023277"/>
    </source>
</evidence>
<comment type="cofactor">
    <cofactor evidence="2">
        <name>Mg(2+)</name>
        <dbReference type="ChEBI" id="CHEBI:18420"/>
    </cofactor>
</comment>
<dbReference type="GO" id="GO:0005524">
    <property type="term" value="F:ATP binding"/>
    <property type="evidence" value="ECO:0007669"/>
    <property type="project" value="UniProtKB-KW"/>
</dbReference>
<keyword evidence="5" id="KW-0808">Transferase</keyword>
<evidence type="ECO:0000256" key="2">
    <source>
        <dbReference type="ARBA" id="ARBA00001946"/>
    </source>
</evidence>
<evidence type="ECO:0000256" key="10">
    <source>
        <dbReference type="ARBA" id="ARBA00022842"/>
    </source>
</evidence>
<dbReference type="Proteomes" id="UP000823937">
    <property type="component" value="Unassembled WGS sequence"/>
</dbReference>
<dbReference type="Pfam" id="PF02603">
    <property type="entry name" value="Hpr_kinase_N"/>
    <property type="match status" value="1"/>
</dbReference>
<name>A0A9D1PLD8_9BACI</name>
<keyword evidence="6" id="KW-0479">Metal-binding</keyword>
<evidence type="ECO:0000256" key="8">
    <source>
        <dbReference type="ARBA" id="ARBA00022777"/>
    </source>
</evidence>
<dbReference type="AlphaFoldDB" id="A0A9D1PLD8"/>
<feature type="domain" description="HPr(Ser) kinase/phosphorylase N-terminal" evidence="14">
    <location>
        <begin position="5"/>
        <end position="128"/>
    </location>
</feature>
<comment type="similarity">
    <text evidence="3">Belongs to the HPrK/P family.</text>
</comment>
<evidence type="ECO:0000259" key="15">
    <source>
        <dbReference type="Pfam" id="PF07475"/>
    </source>
</evidence>
<keyword evidence="7" id="KW-0547">Nucleotide-binding</keyword>
<keyword evidence="10" id="KW-0460">Magnesium</keyword>
<comment type="caution">
    <text evidence="16">The sequence shown here is derived from an EMBL/GenBank/DDBJ whole genome shotgun (WGS) entry which is preliminary data.</text>
</comment>
<dbReference type="SUPFAM" id="SSF75138">
    <property type="entry name" value="HprK N-terminal domain-like"/>
    <property type="match status" value="1"/>
</dbReference>
<evidence type="ECO:0000313" key="16">
    <source>
        <dbReference type="EMBL" id="HIV74414.1"/>
    </source>
</evidence>
<dbReference type="GO" id="GO:0046872">
    <property type="term" value="F:metal ion binding"/>
    <property type="evidence" value="ECO:0007669"/>
    <property type="project" value="UniProtKB-KW"/>
</dbReference>
<dbReference type="FunFam" id="3.40.50.300:FF:000174">
    <property type="entry name" value="HPr kinase/phosphorylase"/>
    <property type="match status" value="1"/>
</dbReference>
<dbReference type="InterPro" id="IPR028979">
    <property type="entry name" value="Ser_kin/Pase_Hpr-like_N_sf"/>
</dbReference>
<evidence type="ECO:0000313" key="17">
    <source>
        <dbReference type="Proteomes" id="UP000823937"/>
    </source>
</evidence>
<dbReference type="EMBL" id="DXHX01000073">
    <property type="protein sequence ID" value="HIV74414.1"/>
    <property type="molecule type" value="Genomic_DNA"/>
</dbReference>
<evidence type="ECO:0000256" key="7">
    <source>
        <dbReference type="ARBA" id="ARBA00022741"/>
    </source>
</evidence>
<dbReference type="InterPro" id="IPR011104">
    <property type="entry name" value="Hpr_kin/Pase_C"/>
</dbReference>
<evidence type="ECO:0000256" key="9">
    <source>
        <dbReference type="ARBA" id="ARBA00022840"/>
    </source>
</evidence>
<evidence type="ECO:0000256" key="3">
    <source>
        <dbReference type="ARBA" id="ARBA00006883"/>
    </source>
</evidence>
<comment type="catalytic activity">
    <reaction evidence="13">
        <text>[HPr protein]-O-phospho-L-serine + phosphate + H(+) = [HPr protein]-L-serine + diphosphate</text>
        <dbReference type="Rhea" id="RHEA:46604"/>
        <dbReference type="Rhea" id="RHEA-COMP:11602"/>
        <dbReference type="Rhea" id="RHEA-COMP:11603"/>
        <dbReference type="ChEBI" id="CHEBI:15378"/>
        <dbReference type="ChEBI" id="CHEBI:29999"/>
        <dbReference type="ChEBI" id="CHEBI:33019"/>
        <dbReference type="ChEBI" id="CHEBI:43474"/>
        <dbReference type="ChEBI" id="CHEBI:83421"/>
    </reaction>
</comment>
<dbReference type="GO" id="GO:0006109">
    <property type="term" value="P:regulation of carbohydrate metabolic process"/>
    <property type="evidence" value="ECO:0007669"/>
    <property type="project" value="InterPro"/>
</dbReference>
<keyword evidence="4" id="KW-0723">Serine/threonine-protein kinase</keyword>
<dbReference type="CDD" id="cd01918">
    <property type="entry name" value="HprK_C"/>
    <property type="match status" value="1"/>
</dbReference>
<keyword evidence="9" id="KW-0067">ATP-binding</keyword>
<organism evidence="16 17">
    <name type="scientific">Candidatus Pseudogracilibacillus intestinigallinarum</name>
    <dbReference type="NCBI Taxonomy" id="2838742"/>
    <lineage>
        <taxon>Bacteria</taxon>
        <taxon>Bacillati</taxon>
        <taxon>Bacillota</taxon>
        <taxon>Bacilli</taxon>
        <taxon>Bacillales</taxon>
        <taxon>Bacillaceae</taxon>
        <taxon>Pseudogracilibacillus</taxon>
    </lineage>
</organism>
<evidence type="ECO:0000256" key="6">
    <source>
        <dbReference type="ARBA" id="ARBA00022723"/>
    </source>
</evidence>
<evidence type="ECO:0000259" key="14">
    <source>
        <dbReference type="Pfam" id="PF02603"/>
    </source>
</evidence>
<dbReference type="GO" id="GO:0000155">
    <property type="term" value="F:phosphorelay sensor kinase activity"/>
    <property type="evidence" value="ECO:0007669"/>
    <property type="project" value="InterPro"/>
</dbReference>
<evidence type="ECO:0000256" key="4">
    <source>
        <dbReference type="ARBA" id="ARBA00022527"/>
    </source>
</evidence>
<evidence type="ECO:0000256" key="11">
    <source>
        <dbReference type="ARBA" id="ARBA00023268"/>
    </source>
</evidence>
<evidence type="ECO:0000256" key="1">
    <source>
        <dbReference type="ARBA" id="ARBA00001120"/>
    </source>
</evidence>
<dbReference type="InterPro" id="IPR003755">
    <property type="entry name" value="HPr(Ser)_kin/Pase"/>
</dbReference>
<sequence>MDKTISVERLVRVFKLKVLTEADYLDREVTRANARRPGLEFTKFMDYFPKGHVFVLGENEIHYLKSLPEEERDEQVATLVKYGPPSIIVTDGRDDLEYLPKYCKRHHIPLLVTEDTNYEFIRKIDNFLIKELAPEIAIHGVCVNVFGIGVLVRGASGVGKSETAHSLVGRGHRLVADDIVVLKKLSPRTLLGTHNGTNKELLSLRSIGLLNVVRMYGRSAFQDESRIALDIELTKWKEDELYNDLEVETKFTEYMDVKIPSIEIQLKPGRDVVGLIEAAVNNWYLKQQGYSAKDEFIKRIEEEIDAE</sequence>